<keyword evidence="13" id="KW-0206">Cytoskeleton</keyword>
<dbReference type="GO" id="GO:0072686">
    <property type="term" value="C:mitotic spindle"/>
    <property type="evidence" value="ECO:0007669"/>
    <property type="project" value="InterPro"/>
</dbReference>
<keyword evidence="5" id="KW-0158">Chromosome</keyword>
<keyword evidence="21" id="KW-1185">Reference proteome</keyword>
<keyword evidence="10" id="KW-0159">Chromosome partition</keyword>
<evidence type="ECO:0000256" key="13">
    <source>
        <dbReference type="ARBA" id="ARBA00023212"/>
    </source>
</evidence>
<sequence>MPTLPTTPKPADAADSSWLLDENLSPALGQSSMRDLNISDSPLHGPHRSTAAGGVKKPIKARPSWGSAAVLDANSSVKNMSKMRLLAGLDVNDENKPPVSKRGPTASGAARPRFSLFAKPGVPTNLMPNKAINHSEPDDDDDDVTIAGLPDASALASSSSVLDSSAADIDDDYIREALLGKRASARQSTGGPTPTESKESQEQTARQLTELRRMNDVFESFETMLRGSAGQINAFARRVQETDDLLNIYIALLRQTEKTQQLLQDPDWKGAGEDATAHELSVKLAERETQRLEAEAVARELEAQRAAEEAALQAQEEERRRQEEARRAAVGGARGRGRAVSSSARGTARGASARGASTTTTAARGRAVSSRTAPSTTDSSAPSSTRTPSSTRAASVAATRGRTASATQRGTARPSAIPTRTVSGSAGLGGQYANVKSSGYGPR</sequence>
<evidence type="ECO:0000256" key="15">
    <source>
        <dbReference type="ARBA" id="ARBA00023306"/>
    </source>
</evidence>
<dbReference type="EMBL" id="DF238787">
    <property type="protein sequence ID" value="GAC94955.1"/>
    <property type="molecule type" value="Genomic_DNA"/>
</dbReference>
<comment type="similarity">
    <text evidence="4">Belongs to the DASH complex DUO1 family.</text>
</comment>
<dbReference type="PANTHER" id="PTHR28216:SF1">
    <property type="entry name" value="DASH COMPLEX SUBUNIT DUO1"/>
    <property type="match status" value="1"/>
</dbReference>
<dbReference type="GO" id="GO:0000278">
    <property type="term" value="P:mitotic cell cycle"/>
    <property type="evidence" value="ECO:0007669"/>
    <property type="project" value="InterPro"/>
</dbReference>
<feature type="region of interest" description="Disordered" evidence="19">
    <location>
        <begin position="88"/>
        <end position="114"/>
    </location>
</feature>
<dbReference type="GO" id="GO:0005874">
    <property type="term" value="C:microtubule"/>
    <property type="evidence" value="ECO:0007669"/>
    <property type="project" value="UniProtKB-KW"/>
</dbReference>
<dbReference type="GO" id="GO:0051301">
    <property type="term" value="P:cell division"/>
    <property type="evidence" value="ECO:0007669"/>
    <property type="project" value="UniProtKB-KW"/>
</dbReference>
<evidence type="ECO:0000256" key="12">
    <source>
        <dbReference type="ARBA" id="ARBA00023054"/>
    </source>
</evidence>
<comment type="subcellular location">
    <subcellularLocation>
        <location evidence="3">Chromosome</location>
        <location evidence="3">Centromere</location>
        <location evidence="3">Kinetochore</location>
    </subcellularLocation>
    <subcellularLocation>
        <location evidence="2">Cytoplasm</location>
        <location evidence="2">Cytoskeleton</location>
        <location evidence="2">Spindle</location>
    </subcellularLocation>
    <subcellularLocation>
        <location evidence="1">Nucleus</location>
    </subcellularLocation>
</comment>
<evidence type="ECO:0000256" key="8">
    <source>
        <dbReference type="ARBA" id="ARBA00022701"/>
    </source>
</evidence>
<feature type="compositionally biased region" description="Basic and acidic residues" evidence="19">
    <location>
        <begin position="316"/>
        <end position="327"/>
    </location>
</feature>
<keyword evidence="12" id="KW-0175">Coiled coil</keyword>
<evidence type="ECO:0000256" key="6">
    <source>
        <dbReference type="ARBA" id="ARBA00022490"/>
    </source>
</evidence>
<evidence type="ECO:0000256" key="17">
    <source>
        <dbReference type="ARBA" id="ARBA00044152"/>
    </source>
</evidence>
<feature type="region of interest" description="Disordered" evidence="19">
    <location>
        <begin position="182"/>
        <end position="206"/>
    </location>
</feature>
<feature type="compositionally biased region" description="Low complexity" evidence="19">
    <location>
        <begin position="338"/>
        <end position="413"/>
    </location>
</feature>
<evidence type="ECO:0000256" key="16">
    <source>
        <dbReference type="ARBA" id="ARBA00023328"/>
    </source>
</evidence>
<keyword evidence="6" id="KW-0963">Cytoplasm</keyword>
<evidence type="ECO:0000256" key="7">
    <source>
        <dbReference type="ARBA" id="ARBA00022618"/>
    </source>
</evidence>
<dbReference type="STRING" id="1305764.R9PA50"/>
<keyword evidence="8" id="KW-0493">Microtubule</keyword>
<dbReference type="AlphaFoldDB" id="R9PA50"/>
<evidence type="ECO:0000256" key="14">
    <source>
        <dbReference type="ARBA" id="ARBA00023242"/>
    </source>
</evidence>
<dbReference type="Pfam" id="PF08651">
    <property type="entry name" value="DASH_Duo1"/>
    <property type="match status" value="1"/>
</dbReference>
<keyword evidence="7" id="KW-0132">Cell division</keyword>
<evidence type="ECO:0000313" key="21">
    <source>
        <dbReference type="Proteomes" id="UP000014071"/>
    </source>
</evidence>
<dbReference type="OrthoDB" id="5599235at2759"/>
<dbReference type="Proteomes" id="UP000014071">
    <property type="component" value="Unassembled WGS sequence"/>
</dbReference>
<dbReference type="GO" id="GO:0007059">
    <property type="term" value="P:chromosome segregation"/>
    <property type="evidence" value="ECO:0007669"/>
    <property type="project" value="UniProtKB-KW"/>
</dbReference>
<keyword evidence="16" id="KW-0137">Centromere</keyword>
<evidence type="ECO:0000256" key="5">
    <source>
        <dbReference type="ARBA" id="ARBA00022454"/>
    </source>
</evidence>
<name>R9PA50_PSEHS</name>
<evidence type="ECO:0000256" key="18">
    <source>
        <dbReference type="ARBA" id="ARBA00044358"/>
    </source>
</evidence>
<accession>R9PA50</accession>
<evidence type="ECO:0000256" key="4">
    <source>
        <dbReference type="ARBA" id="ARBA00005366"/>
    </source>
</evidence>
<dbReference type="InterPro" id="IPR013960">
    <property type="entry name" value="DASH_Duo1"/>
</dbReference>
<dbReference type="eggNOG" id="ENOG502SCC0">
    <property type="taxonomic scope" value="Eukaryota"/>
</dbReference>
<dbReference type="HOGENOM" id="CLU_618376_0_0_1"/>
<feature type="region of interest" description="Disordered" evidence="19">
    <location>
        <begin position="308"/>
        <end position="443"/>
    </location>
</feature>
<feature type="compositionally biased region" description="Polar residues" evidence="19">
    <location>
        <begin position="30"/>
        <end position="40"/>
    </location>
</feature>
<evidence type="ECO:0000256" key="11">
    <source>
        <dbReference type="ARBA" id="ARBA00022838"/>
    </source>
</evidence>
<feature type="region of interest" description="Disordered" evidence="19">
    <location>
        <begin position="30"/>
        <end position="64"/>
    </location>
</feature>
<keyword evidence="11" id="KW-0995">Kinetochore</keyword>
<feature type="compositionally biased region" description="Polar residues" evidence="19">
    <location>
        <begin position="185"/>
        <end position="195"/>
    </location>
</feature>
<proteinExistence type="inferred from homology"/>
<evidence type="ECO:0000256" key="3">
    <source>
        <dbReference type="ARBA" id="ARBA00004629"/>
    </source>
</evidence>
<dbReference type="PANTHER" id="PTHR28216">
    <property type="entry name" value="DASH COMPLEX SUBUNIT DUO1"/>
    <property type="match status" value="1"/>
</dbReference>
<keyword evidence="15" id="KW-0131">Cell cycle</keyword>
<keyword evidence="9" id="KW-0498">Mitosis</keyword>
<evidence type="ECO:0000256" key="2">
    <source>
        <dbReference type="ARBA" id="ARBA00004186"/>
    </source>
</evidence>
<evidence type="ECO:0000256" key="1">
    <source>
        <dbReference type="ARBA" id="ARBA00004123"/>
    </source>
</evidence>
<evidence type="ECO:0000313" key="20">
    <source>
        <dbReference type="EMBL" id="GAC94955.1"/>
    </source>
</evidence>
<dbReference type="GO" id="GO:0042729">
    <property type="term" value="C:DASH complex"/>
    <property type="evidence" value="ECO:0007669"/>
    <property type="project" value="InterPro"/>
</dbReference>
<dbReference type="GeneID" id="24107821"/>
<protein>
    <recommendedName>
        <fullName evidence="17">DASH complex subunit DUO1</fullName>
    </recommendedName>
    <alternativeName>
        <fullName evidence="18">Outer kinetochore protein DUO1</fullName>
    </alternativeName>
</protein>
<evidence type="ECO:0000256" key="9">
    <source>
        <dbReference type="ARBA" id="ARBA00022776"/>
    </source>
</evidence>
<keyword evidence="14" id="KW-0539">Nucleus</keyword>
<reference evidence="21" key="1">
    <citation type="journal article" date="2013" name="Genome Announc.">
        <title>Draft genome sequence of the basidiomycetous yeast-like fungus Pseudozyma hubeiensis SY62, which produces an abundant amount of the biosurfactant mannosylerythritol lipids.</title>
        <authorList>
            <person name="Konishi M."/>
            <person name="Hatada Y."/>
            <person name="Horiuchi J."/>
        </authorList>
    </citation>
    <scope>NUCLEOTIDE SEQUENCE [LARGE SCALE GENOMIC DNA]</scope>
    <source>
        <strain evidence="21">SY62</strain>
    </source>
</reference>
<organism evidence="20 21">
    <name type="scientific">Pseudozyma hubeiensis (strain SY62)</name>
    <name type="common">Yeast</name>
    <dbReference type="NCBI Taxonomy" id="1305764"/>
    <lineage>
        <taxon>Eukaryota</taxon>
        <taxon>Fungi</taxon>
        <taxon>Dikarya</taxon>
        <taxon>Basidiomycota</taxon>
        <taxon>Ustilaginomycotina</taxon>
        <taxon>Ustilaginomycetes</taxon>
        <taxon>Ustilaginales</taxon>
        <taxon>Ustilaginaceae</taxon>
        <taxon>Pseudozyma</taxon>
    </lineage>
</organism>
<gene>
    <name evidence="20" type="ORF">PHSY_002528</name>
</gene>
<evidence type="ECO:0000256" key="10">
    <source>
        <dbReference type="ARBA" id="ARBA00022829"/>
    </source>
</evidence>
<dbReference type="RefSeq" id="XP_012188542.1">
    <property type="nucleotide sequence ID" value="XM_012333152.1"/>
</dbReference>
<evidence type="ECO:0000256" key="19">
    <source>
        <dbReference type="SAM" id="MobiDB-lite"/>
    </source>
</evidence>